<dbReference type="GeneID" id="66978981"/>
<dbReference type="EMBL" id="AP024417">
    <property type="protein sequence ID" value="BCR84622.1"/>
    <property type="molecule type" value="Genomic_DNA"/>
</dbReference>
<dbReference type="AlphaFoldDB" id="A0A7R7VHU0"/>
<gene>
    <name evidence="1" type="primary">BOT3</name>
    <name evidence="1" type="ORF">ACHE_20080S</name>
</gene>
<sequence>MDQYLLPFTEESQSCLGINLAWAELYLATAMVFRPGGPKLSLYDMNESDIEFARDFLTGFPKHDSRGIRVMVN</sequence>
<accession>A0A7R7VHU0</accession>
<reference evidence="1" key="2">
    <citation type="submission" date="2021-02" db="EMBL/GenBank/DDBJ databases">
        <title>Aspergillus chevalieri M1 genome sequence.</title>
        <authorList>
            <person name="Kadooka C."/>
            <person name="Mori K."/>
            <person name="Futagami T."/>
        </authorList>
    </citation>
    <scope>NUCLEOTIDE SEQUENCE</scope>
    <source>
        <strain evidence="1">M1</strain>
    </source>
</reference>
<keyword evidence="1" id="KW-0503">Monooxygenase</keyword>
<dbReference type="RefSeq" id="XP_043133144.1">
    <property type="nucleotide sequence ID" value="XM_043284343.1"/>
</dbReference>
<proteinExistence type="predicted"/>
<reference evidence="1" key="1">
    <citation type="submission" date="2021-01" db="EMBL/GenBank/DDBJ databases">
        <authorList>
            <consortium name="Aspergillus chevalieri M1 genome sequencing consortium"/>
            <person name="Kazuki M."/>
            <person name="Futagami T."/>
        </authorList>
    </citation>
    <scope>NUCLEOTIDE SEQUENCE</scope>
    <source>
        <strain evidence="1">M1</strain>
    </source>
</reference>
<dbReference type="Proteomes" id="UP000637239">
    <property type="component" value="Chromosome 2"/>
</dbReference>
<protein>
    <submittedName>
        <fullName evidence="1">Cytochrome P450 monooxygenase Bot3</fullName>
    </submittedName>
</protein>
<evidence type="ECO:0000313" key="2">
    <source>
        <dbReference type="Proteomes" id="UP000637239"/>
    </source>
</evidence>
<evidence type="ECO:0000313" key="1">
    <source>
        <dbReference type="EMBL" id="BCR84622.1"/>
    </source>
</evidence>
<keyword evidence="1" id="KW-0560">Oxidoreductase</keyword>
<name>A0A7R7VHU0_ASPCH</name>
<organism evidence="1 2">
    <name type="scientific">Aspergillus chevalieri</name>
    <name type="common">Eurotium chevalieri</name>
    <dbReference type="NCBI Taxonomy" id="182096"/>
    <lineage>
        <taxon>Eukaryota</taxon>
        <taxon>Fungi</taxon>
        <taxon>Dikarya</taxon>
        <taxon>Ascomycota</taxon>
        <taxon>Pezizomycotina</taxon>
        <taxon>Eurotiomycetes</taxon>
        <taxon>Eurotiomycetidae</taxon>
        <taxon>Eurotiales</taxon>
        <taxon>Aspergillaceae</taxon>
        <taxon>Aspergillus</taxon>
        <taxon>Aspergillus subgen. Aspergillus</taxon>
    </lineage>
</organism>
<dbReference type="KEGG" id="ache:ACHE_20080S"/>
<keyword evidence="2" id="KW-1185">Reference proteome</keyword>
<dbReference type="GO" id="GO:0004497">
    <property type="term" value="F:monooxygenase activity"/>
    <property type="evidence" value="ECO:0007669"/>
    <property type="project" value="UniProtKB-KW"/>
</dbReference>